<dbReference type="InterPro" id="IPR052337">
    <property type="entry name" value="SAT4-like"/>
</dbReference>
<feature type="transmembrane region" description="Helical" evidence="6">
    <location>
        <begin position="136"/>
        <end position="157"/>
    </location>
</feature>
<evidence type="ECO:0000313" key="8">
    <source>
        <dbReference type="EMBL" id="KFX43641.1"/>
    </source>
</evidence>
<sequence>MNPPLAKSASPMPTMDEYASNIPSDIANAYSVGHIPPDITLATLLQSRDASSKTGIYVVFALSFIFLIFRCYSRIFVVRRFGLDDWLACLTFILYIPLVPLCVLLINNGNGRRSAYVNYVMSLDEDRMNYGELLDIIMHFLYIIALFTCRLSGLAFYRRLSDAHAKLYISIRVCTIVFIFFFIAQFFLLLFHCLPVTGKWPYSWQADYHVYKCMTWGAVYITISCLSFACDVVMFVISSMLIHLLHVPLRRKLELACVMFPGVLALIISGARIVLVCLGQWSTDNTWYYDPQLAVEMSEIGATLIALSVPALKLLFGVYVLTRIRSSTSDDNSGRPPQPIQLKKIMLPRVVTSELTLPYRVPRHTFGPWSGNIDDKKDACGKFLLSPPFPSHLLYHLTLFSPHLIFSQVERSHTIREISQTQLNTGKMAKLVYRPCPAELRGSASHPTAQSRISQQTAGNSGHPALCALTPLANQQGFKYVDQYPIDKHAGPMFIHEKQNTFCGICGMCITLEDEQAVSHAVNPFTTTGPDAAQHADAGNEEFEELQQGEDQSIDCDAANERKFGVMPHPGWTGMYRVVVRQTKNHYGKNEAHYYVSGLGRYHLWDSDPKARKMYNRCTYEAKEPVFTVPREKHDLLVDRRQFYNKKLTKKETKNTTQLPPVKRVSVYPRHFHDDENEKFFPHGFPMHDNCWKMAAKIIGADKLEKELNLFIETLQNRFVDEDLFNEGRQVADWIVNERGNFDTWYLANRTEDDVNRILIAMHDPIHVNEIEDLIAESARRYTTMKGKLHDDDASASTTNELDSHESVKSILDELHHSEVEAFLAQTKIVVPWSYWARRAPYDTIWELESIEQYSTPLDWQYLCLRAERLCEESLGIINRSRICNILREVKDSMFETRSDDDLSVVERVSSDGTSTLTANTKSTKKVLVDLTESDWEQDAFMEDN</sequence>
<feature type="transmembrane region" description="Helical" evidence="6">
    <location>
        <begin position="301"/>
        <end position="321"/>
    </location>
</feature>
<keyword evidence="2 6" id="KW-0812">Transmembrane</keyword>
<proteinExistence type="inferred from homology"/>
<protein>
    <recommendedName>
        <fullName evidence="7">Rhodopsin domain-containing protein</fullName>
    </recommendedName>
</protein>
<name>A0A093VAA0_TALMA</name>
<reference evidence="8" key="1">
    <citation type="journal article" date="2014" name="PLoS Genet.">
        <title>Signature Gene Expression Reveals Novel Clues to the Molecular Mechanisms of Dimorphic Transition in Penicillium marneffei.</title>
        <authorList>
            <person name="Yang E."/>
            <person name="Wang G."/>
            <person name="Cai J."/>
            <person name="Woo P.C."/>
            <person name="Lau S.K."/>
            <person name="Yuen K.-Y."/>
            <person name="Chow W.-N."/>
            <person name="Lin X."/>
        </authorList>
    </citation>
    <scope>NUCLEOTIDE SEQUENCE [LARGE SCALE GENOMIC DNA]</scope>
    <source>
        <strain evidence="8">PM1</strain>
    </source>
</reference>
<accession>A0A093VAA0</accession>
<evidence type="ECO:0000256" key="2">
    <source>
        <dbReference type="ARBA" id="ARBA00022692"/>
    </source>
</evidence>
<dbReference type="HOGENOM" id="CLU_330986_0_0_1"/>
<feature type="transmembrane region" description="Helical" evidence="6">
    <location>
        <begin position="257"/>
        <end position="281"/>
    </location>
</feature>
<dbReference type="AlphaFoldDB" id="A0A093VAA0"/>
<feature type="transmembrane region" description="Helical" evidence="6">
    <location>
        <begin position="85"/>
        <end position="106"/>
    </location>
</feature>
<dbReference type="PANTHER" id="PTHR33048">
    <property type="entry name" value="PTH11-LIKE INTEGRAL MEMBRANE PROTEIN (AFU_ORTHOLOGUE AFUA_5G11245)"/>
    <property type="match status" value="1"/>
</dbReference>
<comment type="subcellular location">
    <subcellularLocation>
        <location evidence="1">Membrane</location>
        <topology evidence="1">Multi-pass membrane protein</topology>
    </subcellularLocation>
</comment>
<keyword evidence="3 6" id="KW-1133">Transmembrane helix</keyword>
<feature type="transmembrane region" description="Helical" evidence="6">
    <location>
        <begin position="54"/>
        <end position="73"/>
    </location>
</feature>
<feature type="domain" description="Rhodopsin" evidence="7">
    <location>
        <begin position="69"/>
        <end position="316"/>
    </location>
</feature>
<organism evidence="8">
    <name type="scientific">Talaromyces marneffei PM1</name>
    <dbReference type="NCBI Taxonomy" id="1077442"/>
    <lineage>
        <taxon>Eukaryota</taxon>
        <taxon>Fungi</taxon>
        <taxon>Dikarya</taxon>
        <taxon>Ascomycota</taxon>
        <taxon>Pezizomycotina</taxon>
        <taxon>Eurotiomycetes</taxon>
        <taxon>Eurotiomycetidae</taxon>
        <taxon>Eurotiales</taxon>
        <taxon>Trichocomaceae</taxon>
        <taxon>Talaromyces</taxon>
        <taxon>Talaromyces sect. Talaromyces</taxon>
    </lineage>
</organism>
<dbReference type="Pfam" id="PF20684">
    <property type="entry name" value="Fung_rhodopsin"/>
    <property type="match status" value="1"/>
</dbReference>
<dbReference type="InterPro" id="IPR049326">
    <property type="entry name" value="Rhodopsin_dom_fungi"/>
</dbReference>
<dbReference type="EMBL" id="JPOX01000034">
    <property type="protein sequence ID" value="KFX43641.1"/>
    <property type="molecule type" value="Genomic_DNA"/>
</dbReference>
<evidence type="ECO:0000256" key="3">
    <source>
        <dbReference type="ARBA" id="ARBA00022989"/>
    </source>
</evidence>
<evidence type="ECO:0000256" key="1">
    <source>
        <dbReference type="ARBA" id="ARBA00004141"/>
    </source>
</evidence>
<evidence type="ECO:0000256" key="6">
    <source>
        <dbReference type="SAM" id="Phobius"/>
    </source>
</evidence>
<evidence type="ECO:0000256" key="4">
    <source>
        <dbReference type="ARBA" id="ARBA00023136"/>
    </source>
</evidence>
<feature type="transmembrane region" description="Helical" evidence="6">
    <location>
        <begin position="169"/>
        <end position="197"/>
    </location>
</feature>
<dbReference type="PANTHER" id="PTHR33048:SF47">
    <property type="entry name" value="INTEGRAL MEMBRANE PROTEIN-RELATED"/>
    <property type="match status" value="1"/>
</dbReference>
<evidence type="ECO:0000259" key="7">
    <source>
        <dbReference type="Pfam" id="PF20684"/>
    </source>
</evidence>
<dbReference type="GO" id="GO:0016020">
    <property type="term" value="C:membrane"/>
    <property type="evidence" value="ECO:0007669"/>
    <property type="project" value="UniProtKB-SubCell"/>
</dbReference>
<keyword evidence="4 6" id="KW-0472">Membrane</keyword>
<comment type="caution">
    <text evidence="8">The sequence shown here is derived from an EMBL/GenBank/DDBJ whole genome shotgun (WGS) entry which is preliminary data.</text>
</comment>
<feature type="transmembrane region" description="Helical" evidence="6">
    <location>
        <begin position="217"/>
        <end position="245"/>
    </location>
</feature>
<comment type="similarity">
    <text evidence="5">Belongs to the SAT4 family.</text>
</comment>
<evidence type="ECO:0000256" key="5">
    <source>
        <dbReference type="ARBA" id="ARBA00038359"/>
    </source>
</evidence>
<gene>
    <name evidence="8" type="ORF">GQ26_0340910</name>
</gene>